<dbReference type="Pfam" id="PF11902">
    <property type="entry name" value="DUF3422"/>
    <property type="match status" value="1"/>
</dbReference>
<keyword evidence="2" id="KW-1185">Reference proteome</keyword>
<evidence type="ECO:0000313" key="1">
    <source>
        <dbReference type="EMBL" id="MCG2576363.1"/>
    </source>
</evidence>
<accession>A0ABS9JZM5</accession>
<dbReference type="InterPro" id="IPR021830">
    <property type="entry name" value="DUF3422"/>
</dbReference>
<dbReference type="EMBL" id="JAKLTN010000001">
    <property type="protein sequence ID" value="MCG2576363.1"/>
    <property type="molecule type" value="Genomic_DNA"/>
</dbReference>
<proteinExistence type="predicted"/>
<reference evidence="1" key="1">
    <citation type="submission" date="2022-01" db="EMBL/GenBank/DDBJ databases">
        <authorList>
            <person name="Jo J.-H."/>
            <person name="Im W.-T."/>
        </authorList>
    </citation>
    <scope>NUCLEOTIDE SEQUENCE</scope>
    <source>
        <strain evidence="1">XY25</strain>
    </source>
</reference>
<dbReference type="Proteomes" id="UP001165384">
    <property type="component" value="Unassembled WGS sequence"/>
</dbReference>
<organism evidence="1 2">
    <name type="scientific">Dechloromonas hankyongensis</name>
    <dbReference type="NCBI Taxonomy" id="2908002"/>
    <lineage>
        <taxon>Bacteria</taxon>
        <taxon>Pseudomonadati</taxon>
        <taxon>Pseudomonadota</taxon>
        <taxon>Betaproteobacteria</taxon>
        <taxon>Rhodocyclales</taxon>
        <taxon>Azonexaceae</taxon>
        <taxon>Dechloromonas</taxon>
    </lineage>
</organism>
<evidence type="ECO:0000313" key="2">
    <source>
        <dbReference type="Proteomes" id="UP001165384"/>
    </source>
</evidence>
<sequence>MLCLAAPLNHPLRLALASEIHARPFMVLEAPARISHLAIHTDGGEAAHDQLLATLCARFGVAPPAAGAQYFFHDFGHFRLKWERHSEFSTFSFVEAGEEGGDFAFTALRHVPADWLATLHGSVIVASHIITERGAPLAIADWRLKRLFPLPPLVGSQVLSGGEMWTDFQVGPDGFSKFLIRDTDLRESQMGRLVQRLCEIETYLMMALLALPLARESAVLLGRIEEDLTELGSRMSSLDIDGDAEGLLRDIARLDAQVRAQSFRTGYRFSAAQAYYRIVGARIGELREKRIEGVPTIGEFMERRLAPAMDTCLSVAARQEALAARISRSNDMLRTRVNLAQERQTQGVLESLNRSAQRQLQLQQAVEGLSVVAISYYGIGLAGYALKALKGWGFAIPVDQVSGLLLPLIAGATWLGIRRLHKRLHP</sequence>
<name>A0ABS9JZM5_9RHOO</name>
<dbReference type="RefSeq" id="WP_275708212.1">
    <property type="nucleotide sequence ID" value="NZ_JAKLTN010000001.1"/>
</dbReference>
<comment type="caution">
    <text evidence="1">The sequence shown here is derived from an EMBL/GenBank/DDBJ whole genome shotgun (WGS) entry which is preliminary data.</text>
</comment>
<protein>
    <submittedName>
        <fullName evidence="1">DUF3422 domain-containing protein</fullName>
    </submittedName>
</protein>
<gene>
    <name evidence="1" type="ORF">LZ012_05080</name>
</gene>